<dbReference type="RefSeq" id="XP_022257696.1">
    <property type="nucleotide sequence ID" value="XM_022401988.1"/>
</dbReference>
<feature type="coiled-coil region" evidence="1">
    <location>
        <begin position="65"/>
        <end position="93"/>
    </location>
</feature>
<proteinExistence type="predicted"/>
<evidence type="ECO:0000256" key="2">
    <source>
        <dbReference type="SAM" id="MobiDB-lite"/>
    </source>
</evidence>
<accession>A0ABM1TP90</accession>
<keyword evidence="1" id="KW-0175">Coiled coil</keyword>
<gene>
    <name evidence="4" type="primary">LOC111089452</name>
</gene>
<dbReference type="Pfam" id="PF15398">
    <property type="entry name" value="DUF4619"/>
    <property type="match status" value="1"/>
</dbReference>
<organism evidence="3 4">
    <name type="scientific">Limulus polyphemus</name>
    <name type="common">Atlantic horseshoe crab</name>
    <dbReference type="NCBI Taxonomy" id="6850"/>
    <lineage>
        <taxon>Eukaryota</taxon>
        <taxon>Metazoa</taxon>
        <taxon>Ecdysozoa</taxon>
        <taxon>Arthropoda</taxon>
        <taxon>Chelicerata</taxon>
        <taxon>Merostomata</taxon>
        <taxon>Xiphosura</taxon>
        <taxon>Limulidae</taxon>
        <taxon>Limulus</taxon>
    </lineage>
</organism>
<evidence type="ECO:0000313" key="4">
    <source>
        <dbReference type="RefSeq" id="XP_022257696.1"/>
    </source>
</evidence>
<dbReference type="GeneID" id="111089452"/>
<evidence type="ECO:0000256" key="1">
    <source>
        <dbReference type="SAM" id="Coils"/>
    </source>
</evidence>
<feature type="region of interest" description="Disordered" evidence="2">
    <location>
        <begin position="1"/>
        <end position="29"/>
    </location>
</feature>
<dbReference type="InterPro" id="IPR029235">
    <property type="entry name" value="FAME"/>
</dbReference>
<feature type="non-terminal residue" evidence="4">
    <location>
        <position position="192"/>
    </location>
</feature>
<keyword evidence="3" id="KW-1185">Reference proteome</keyword>
<sequence>MGCGSSKAVAIEEPNSTVLPPAEPTKTVPPPVAFEVPLEEESIIKKHPPKRLQRLEEIQQKVLTVDEIEEKQKKALERREEVLQEKIRSSQKMQRALERPTANLENGIEKWFDVSISVELGGFDVSVSVELGGFDASVSVELGGFDVSVSVELGGFDVNVSVELGGFDVSISVELGGFDAVAVANPKLSLLC</sequence>
<protein>
    <submittedName>
        <fullName evidence="4">Uncharacterized protein LOC111089452</fullName>
    </submittedName>
</protein>
<dbReference type="Proteomes" id="UP000694941">
    <property type="component" value="Unplaced"/>
</dbReference>
<name>A0ABM1TP90_LIMPO</name>
<reference evidence="4" key="1">
    <citation type="submission" date="2025-08" db="UniProtKB">
        <authorList>
            <consortium name="RefSeq"/>
        </authorList>
    </citation>
    <scope>IDENTIFICATION</scope>
    <source>
        <tissue evidence="4">Muscle</tissue>
    </source>
</reference>
<evidence type="ECO:0000313" key="3">
    <source>
        <dbReference type="Proteomes" id="UP000694941"/>
    </source>
</evidence>